<dbReference type="EMBL" id="FBVY01000006">
    <property type="protein sequence ID" value="CUW88583.1"/>
    <property type="molecule type" value="Genomic_DNA"/>
</dbReference>
<evidence type="ECO:0000313" key="1">
    <source>
        <dbReference type="EMBL" id="CUW88583.1"/>
    </source>
</evidence>
<evidence type="ECO:0000313" key="2">
    <source>
        <dbReference type="Proteomes" id="UP000191933"/>
    </source>
</evidence>
<name>A0A9W5EZH8_9HYPH</name>
<dbReference type="Proteomes" id="UP000191933">
    <property type="component" value="Unassembled WGS sequence"/>
</dbReference>
<sequence length="107" mass="12324">MRHRRGINLLAGNHSGDNTLKPESITGVGVHVNSRQHSVSWQDIPDWYAVGARCYRCKRAGLLDRWELARKYGKKRMIITLEPLLRCTRCGNKEANDFVLAKLHRNQ</sequence>
<comment type="caution">
    <text evidence="1">The sequence shown here is derived from an EMBL/GenBank/DDBJ whole genome shotgun (WGS) entry which is preliminary data.</text>
</comment>
<proteinExistence type="predicted"/>
<gene>
    <name evidence="1" type="ORF">AGR2A_Cc140106</name>
</gene>
<organism evidence="1 2">
    <name type="scientific">Agrobacterium genomosp. 2 str. CFBP 5494</name>
    <dbReference type="NCBI Taxonomy" id="1183436"/>
    <lineage>
        <taxon>Bacteria</taxon>
        <taxon>Pseudomonadati</taxon>
        <taxon>Pseudomonadota</taxon>
        <taxon>Alphaproteobacteria</taxon>
        <taxon>Hyphomicrobiales</taxon>
        <taxon>Rhizobiaceae</taxon>
        <taxon>Rhizobium/Agrobacterium group</taxon>
        <taxon>Agrobacterium</taxon>
        <taxon>Agrobacterium tumefaciens complex</taxon>
    </lineage>
</organism>
<protein>
    <submittedName>
        <fullName evidence="1">Uncharacterized protein</fullName>
    </submittedName>
</protein>
<accession>A0A9W5EZH8</accession>
<reference evidence="1 2" key="1">
    <citation type="submission" date="2016-01" db="EMBL/GenBank/DDBJ databases">
        <authorList>
            <person name="Regsiter A."/>
            <person name="william w."/>
        </authorList>
    </citation>
    <scope>NUCLEOTIDE SEQUENCE [LARGE SCALE GENOMIC DNA]</scope>
    <source>
        <strain evidence="1 2">CFBP 5494</strain>
    </source>
</reference>
<keyword evidence="2" id="KW-1185">Reference proteome</keyword>
<dbReference type="AlphaFoldDB" id="A0A9W5EZH8"/>